<gene>
    <name evidence="2" type="ORF">A2717_03510</name>
</gene>
<feature type="transmembrane region" description="Helical" evidence="1">
    <location>
        <begin position="7"/>
        <end position="26"/>
    </location>
</feature>
<sequence length="60" mass="7126">MQYLKSVINILWIITLIIVIINDIQTPGTAPIHYWYFYAASVMIILRFIDDKFYKSNSKK</sequence>
<evidence type="ECO:0000313" key="3">
    <source>
        <dbReference type="Proteomes" id="UP000177610"/>
    </source>
</evidence>
<dbReference type="EMBL" id="MFEH01000005">
    <property type="protein sequence ID" value="OGE73673.1"/>
    <property type="molecule type" value="Genomic_DNA"/>
</dbReference>
<keyword evidence="1" id="KW-0472">Membrane</keyword>
<keyword evidence="1" id="KW-0812">Transmembrane</keyword>
<feature type="transmembrane region" description="Helical" evidence="1">
    <location>
        <begin position="32"/>
        <end position="49"/>
    </location>
</feature>
<name>A0A1F5N7W1_9BACT</name>
<proteinExistence type="predicted"/>
<protein>
    <submittedName>
        <fullName evidence="2">Uncharacterized protein</fullName>
    </submittedName>
</protein>
<organism evidence="2 3">
    <name type="scientific">Candidatus Doudnabacteria bacterium RIFCSPHIGHO2_01_FULL_41_86</name>
    <dbReference type="NCBI Taxonomy" id="1817821"/>
    <lineage>
        <taxon>Bacteria</taxon>
        <taxon>Candidatus Doudnaibacteriota</taxon>
    </lineage>
</organism>
<dbReference type="Proteomes" id="UP000177610">
    <property type="component" value="Unassembled WGS sequence"/>
</dbReference>
<comment type="caution">
    <text evidence="2">The sequence shown here is derived from an EMBL/GenBank/DDBJ whole genome shotgun (WGS) entry which is preliminary data.</text>
</comment>
<evidence type="ECO:0000313" key="2">
    <source>
        <dbReference type="EMBL" id="OGE73673.1"/>
    </source>
</evidence>
<keyword evidence="1" id="KW-1133">Transmembrane helix</keyword>
<evidence type="ECO:0000256" key="1">
    <source>
        <dbReference type="SAM" id="Phobius"/>
    </source>
</evidence>
<dbReference type="STRING" id="1817821.A2717_03510"/>
<reference evidence="2 3" key="1">
    <citation type="journal article" date="2016" name="Nat. Commun.">
        <title>Thousands of microbial genomes shed light on interconnected biogeochemical processes in an aquifer system.</title>
        <authorList>
            <person name="Anantharaman K."/>
            <person name="Brown C.T."/>
            <person name="Hug L.A."/>
            <person name="Sharon I."/>
            <person name="Castelle C.J."/>
            <person name="Probst A.J."/>
            <person name="Thomas B.C."/>
            <person name="Singh A."/>
            <person name="Wilkins M.J."/>
            <person name="Karaoz U."/>
            <person name="Brodie E.L."/>
            <person name="Williams K.H."/>
            <person name="Hubbard S.S."/>
            <person name="Banfield J.F."/>
        </authorList>
    </citation>
    <scope>NUCLEOTIDE SEQUENCE [LARGE SCALE GENOMIC DNA]</scope>
</reference>
<dbReference type="AlphaFoldDB" id="A0A1F5N7W1"/>
<accession>A0A1F5N7W1</accession>